<evidence type="ECO:0000313" key="1">
    <source>
        <dbReference type="EMBL" id="CCX07265.1"/>
    </source>
</evidence>
<evidence type="ECO:0000313" key="2">
    <source>
        <dbReference type="Proteomes" id="UP000018144"/>
    </source>
</evidence>
<keyword evidence="2" id="KW-1185">Reference proteome</keyword>
<organism evidence="1 2">
    <name type="scientific">Pyronema omphalodes (strain CBS 100304)</name>
    <name type="common">Pyronema confluens</name>
    <dbReference type="NCBI Taxonomy" id="1076935"/>
    <lineage>
        <taxon>Eukaryota</taxon>
        <taxon>Fungi</taxon>
        <taxon>Dikarya</taxon>
        <taxon>Ascomycota</taxon>
        <taxon>Pezizomycotina</taxon>
        <taxon>Pezizomycetes</taxon>
        <taxon>Pezizales</taxon>
        <taxon>Pyronemataceae</taxon>
        <taxon>Pyronema</taxon>
    </lineage>
</organism>
<protein>
    <submittedName>
        <fullName evidence="1">Uncharacterized protein</fullName>
    </submittedName>
</protein>
<name>U4KZS8_PYROM</name>
<proteinExistence type="predicted"/>
<accession>U4KZS8</accession>
<reference evidence="1 2" key="1">
    <citation type="journal article" date="2013" name="PLoS Genet.">
        <title>The genome and development-dependent transcriptomes of Pyronema confluens: a window into fungal evolution.</title>
        <authorList>
            <person name="Traeger S."/>
            <person name="Altegoer F."/>
            <person name="Freitag M."/>
            <person name="Gabaldon T."/>
            <person name="Kempken F."/>
            <person name="Kumar A."/>
            <person name="Marcet-Houben M."/>
            <person name="Poggeler S."/>
            <person name="Stajich J.E."/>
            <person name="Nowrousian M."/>
        </authorList>
    </citation>
    <scope>NUCLEOTIDE SEQUENCE [LARGE SCALE GENOMIC DNA]</scope>
    <source>
        <strain evidence="2">CBS 100304</strain>
        <tissue evidence="1">Vegetative mycelium</tissue>
    </source>
</reference>
<dbReference type="AlphaFoldDB" id="U4KZS8"/>
<dbReference type="EMBL" id="HF935346">
    <property type="protein sequence ID" value="CCX07265.1"/>
    <property type="molecule type" value="Genomic_DNA"/>
</dbReference>
<dbReference type="Proteomes" id="UP000018144">
    <property type="component" value="Unassembled WGS sequence"/>
</dbReference>
<sequence>MDQTNYAKELEDESMSDEQWNELAEKAWKAKDFLQNFDTPSERQRQLIQELHHRRGANRTRTLGRDFTFLSEERVKEVFDEAVRCTSQRCVTISKLLKGKEDERNKCLQLAKALGLYHDKKINPDNKSEEGKLANTKIKIQQIIEETKVRLSLGKEMQNKFQLGEWNDISASMEYLVDPDKRGVYGASRITEDWYWRLQILGIGCRVFTLTTPKTTTEEGSVSYQFAAPAFLQPLQVILQRLTFVPDAEPQVSEESSTDDDEEPIPQIVARHLKQDPLRTGLALSDYQHMTVKELALWIWWTFLKNIEPELVKWRMKYVNLKADGYQFWPVVEYGGL</sequence>
<gene>
    <name evidence="1" type="ORF">PCON_06854</name>
</gene>